<comment type="caution">
    <text evidence="2">The sequence shown here is derived from an EMBL/GenBank/DDBJ whole genome shotgun (WGS) entry which is preliminary data.</text>
</comment>
<evidence type="ECO:0000256" key="1">
    <source>
        <dbReference type="SAM" id="SignalP"/>
    </source>
</evidence>
<evidence type="ECO:0000313" key="3">
    <source>
        <dbReference type="Proteomes" id="UP000324159"/>
    </source>
</evidence>
<accession>A0A5D3WHT3</accession>
<name>A0A5D3WHT3_9BACT</name>
<dbReference type="AlphaFoldDB" id="A0A5D3WHT3"/>
<evidence type="ECO:0000313" key="2">
    <source>
        <dbReference type="EMBL" id="TYO97120.1"/>
    </source>
</evidence>
<evidence type="ECO:0008006" key="4">
    <source>
        <dbReference type="Google" id="ProtNLM"/>
    </source>
</evidence>
<proteinExistence type="predicted"/>
<organism evidence="2 3">
    <name type="scientific">Geothermobacter ehrlichii</name>
    <dbReference type="NCBI Taxonomy" id="213224"/>
    <lineage>
        <taxon>Bacteria</taxon>
        <taxon>Pseudomonadati</taxon>
        <taxon>Thermodesulfobacteriota</taxon>
        <taxon>Desulfuromonadia</taxon>
        <taxon>Desulfuromonadales</taxon>
        <taxon>Geothermobacteraceae</taxon>
        <taxon>Geothermobacter</taxon>
    </lineage>
</organism>
<sequence>MRRLVCWTILMLLAATAAQAASGARGRVAWRGELVPGVRIFAYRQIADITGGEAVAVSTPTALDGTWQLTLPPGRYYMVARSFTGRPQAGDYFCYYSGSPVEVVDGHFTNVGFNLIRVPEERPAKRARVSGIEGEITYQDELLEQVYLYVYRDTKSGFKGPAYNIVPVEKGRFRLRLPPGEYWLLARKRQQGGRYGPVNIGDWFNYYYGNPVRIEPGMVRHIRLETITRLSNLEQGEELPFHGVRGRVVGPDGAPAAGLHVFAYRQPQMTGTPAHFSPPTDSVGRFQLRLPAGRWYLLARQSFGGPAAGGELYGKYAGSPDHGIDLKQDQVVEEITIHVQPVSAR</sequence>
<dbReference type="RefSeq" id="WP_148896513.1">
    <property type="nucleotide sequence ID" value="NZ_VNIB01000011.1"/>
</dbReference>
<feature type="chain" id="PRO_5022704031" description="Carboxypeptidase family protein" evidence="1">
    <location>
        <begin position="21"/>
        <end position="345"/>
    </location>
</feature>
<keyword evidence="3" id="KW-1185">Reference proteome</keyword>
<dbReference type="EMBL" id="VNIB01000011">
    <property type="protein sequence ID" value="TYO97120.1"/>
    <property type="molecule type" value="Genomic_DNA"/>
</dbReference>
<feature type="signal peptide" evidence="1">
    <location>
        <begin position="1"/>
        <end position="20"/>
    </location>
</feature>
<reference evidence="2 3" key="1">
    <citation type="submission" date="2019-07" db="EMBL/GenBank/DDBJ databases">
        <title>Genomic Encyclopedia of Type Strains, Phase IV (KMG-IV): sequencing the most valuable type-strain genomes for metagenomic binning, comparative biology and taxonomic classification.</title>
        <authorList>
            <person name="Goeker M."/>
        </authorList>
    </citation>
    <scope>NUCLEOTIDE SEQUENCE [LARGE SCALE GENOMIC DNA]</scope>
    <source>
        <strain evidence="2 3">SS015</strain>
    </source>
</reference>
<dbReference type="OrthoDB" id="5401722at2"/>
<protein>
    <recommendedName>
        <fullName evidence="4">Carboxypeptidase family protein</fullName>
    </recommendedName>
</protein>
<gene>
    <name evidence="2" type="ORF">EDC39_11150</name>
</gene>
<keyword evidence="1" id="KW-0732">Signal</keyword>
<dbReference type="Proteomes" id="UP000324159">
    <property type="component" value="Unassembled WGS sequence"/>
</dbReference>